<comment type="function">
    <text evidence="1 10">Involved in cell fusion during mating by stabilizing the plasma membrane fusion event.</text>
</comment>
<dbReference type="GO" id="GO:0043332">
    <property type="term" value="C:mating projection tip"/>
    <property type="evidence" value="ECO:0007669"/>
    <property type="project" value="UniProtKB-UniRule"/>
</dbReference>
<evidence type="ECO:0000313" key="12">
    <source>
        <dbReference type="EMBL" id="OKL60029.1"/>
    </source>
</evidence>
<evidence type="ECO:0000256" key="10">
    <source>
        <dbReference type="RuleBase" id="RU366035"/>
    </source>
</evidence>
<name>A0A225AWN9_TALAT</name>
<evidence type="ECO:0000256" key="2">
    <source>
        <dbReference type="ARBA" id="ARBA00004651"/>
    </source>
</evidence>
<keyword evidence="9" id="KW-0325">Glycoprotein</keyword>
<keyword evidence="5 10" id="KW-0812">Transmembrane</keyword>
<dbReference type="GO" id="GO:0005886">
    <property type="term" value="C:plasma membrane"/>
    <property type="evidence" value="ECO:0007669"/>
    <property type="project" value="UniProtKB-SubCell"/>
</dbReference>
<dbReference type="GO" id="GO:0032220">
    <property type="term" value="P:plasma membrane fusion involved in cytogamy"/>
    <property type="evidence" value="ECO:0007669"/>
    <property type="project" value="TreeGrafter"/>
</dbReference>
<feature type="transmembrane region" description="Helical" evidence="10">
    <location>
        <begin position="51"/>
        <end position="69"/>
    </location>
</feature>
<keyword evidence="8 10" id="KW-0472">Membrane</keyword>
<keyword evidence="4 10" id="KW-1003">Cell membrane</keyword>
<evidence type="ECO:0000256" key="4">
    <source>
        <dbReference type="ARBA" id="ARBA00022475"/>
    </source>
</evidence>
<dbReference type="EMBL" id="LFMY01000006">
    <property type="protein sequence ID" value="OKL60029.1"/>
    <property type="molecule type" value="Genomic_DNA"/>
</dbReference>
<evidence type="ECO:0000256" key="1">
    <source>
        <dbReference type="ARBA" id="ARBA00002512"/>
    </source>
</evidence>
<keyword evidence="13" id="KW-1185">Reference proteome</keyword>
<dbReference type="InterPro" id="IPR026777">
    <property type="entry name" value="PRM1"/>
</dbReference>
<evidence type="ECO:0000256" key="7">
    <source>
        <dbReference type="ARBA" id="ARBA00022989"/>
    </source>
</evidence>
<comment type="similarity">
    <text evidence="3 10">Belongs to the PRM1 family.</text>
</comment>
<evidence type="ECO:0000256" key="8">
    <source>
        <dbReference type="ARBA" id="ARBA00023136"/>
    </source>
</evidence>
<dbReference type="STRING" id="1441469.A0A225AWN9"/>
<dbReference type="RefSeq" id="XP_020120150.1">
    <property type="nucleotide sequence ID" value="XM_020267057.1"/>
</dbReference>
<dbReference type="OrthoDB" id="5356111at2759"/>
<gene>
    <name evidence="12" type="ORF">UA08_04753</name>
</gene>
<dbReference type="PANTHER" id="PTHR31030:SF1">
    <property type="entry name" value="PLASMA MEMBRANE FUSION PROTEIN PRM1"/>
    <property type="match status" value="1"/>
</dbReference>
<evidence type="ECO:0000256" key="3">
    <source>
        <dbReference type="ARBA" id="ARBA00010780"/>
    </source>
</evidence>
<accession>A0A225AWN9</accession>
<feature type="transmembrane region" description="Helical" evidence="10">
    <location>
        <begin position="399"/>
        <end position="424"/>
    </location>
</feature>
<dbReference type="PANTHER" id="PTHR31030">
    <property type="entry name" value="PLASMA MEMBRANE FUSION PROTEIN PRM1"/>
    <property type="match status" value="1"/>
</dbReference>
<evidence type="ECO:0000256" key="11">
    <source>
        <dbReference type="SAM" id="MobiDB-lite"/>
    </source>
</evidence>
<reference evidence="12 13" key="1">
    <citation type="submission" date="2015-06" db="EMBL/GenBank/DDBJ databases">
        <title>Talaromyces atroroseus IBT 11181 draft genome.</title>
        <authorList>
            <person name="Rasmussen K.B."/>
            <person name="Rasmussen S."/>
            <person name="Petersen B."/>
            <person name="Sicheritz-Ponten T."/>
            <person name="Mortensen U.H."/>
            <person name="Thrane U."/>
        </authorList>
    </citation>
    <scope>NUCLEOTIDE SEQUENCE [LARGE SCALE GENOMIC DNA]</scope>
    <source>
        <strain evidence="12 13">IBT 11181</strain>
    </source>
</reference>
<comment type="subcellular location">
    <subcellularLocation>
        <location evidence="2 10">Cell membrane</location>
        <topology evidence="2 10">Multi-pass membrane protein</topology>
    </subcellularLocation>
</comment>
<sequence>MKLFGRTIFPMLPPYGAHDGADAPPPYTDPDKPTPYLGLKARLSQVWINRWTILILLVLIRVLLAVASLQGNMSSAQTQALSACNSVQSMGSAMASMPHYMAQGVNELTADGVTSAVNGLVDILNLIVTGVEGLVVFYINFLTQVYLCLFTLVARGAAEAGLSVAEDVTNWLSKELPSIGHDLSDAVSTAEDGLNDLSSALNNIKSKCNSVFTKSLCSDLPNVPTLNFSSEIDELDNLTLPSSIDDGISKVNSTIPTFTQVKNLTTTAIEYPFEEIKKLIKENLGNYSFDSSAFPVPAKKSLSFCGENDGINEFFQKTAEVIVEARKVAIAVLIVIAVLACLPMAYMEIHRWHTAKERAKLVGTTHDSLDVVYLVSRPHTSSLGMKIASRFNNSRHQILVRWIVAYATSIPALVLLSLGLAGLFSCLCQYLILKAVEREVPELTAEVTQFADLVIDSLNNASEQWALDTNRVINSTNTALNKDLFGWVNISTTALNNTLNTFIDKSNEVINETFGGTILYGAVSGIFDCVVELKVESVQKGLTWVSDHAYISLPQLPNNTFSVGAAASVNSGDSFLSDPGSTTSNQITEVVNEVTSKLQDTIEMEAKLSGLLVLLWLLLVLFGSIRALTFCCKRQRARGNGGGQAGVVAGPTEYIDPPSMMAGAVVPPVATSSFFAPGTATHEHGDNERAAATVAAAHIPGEDMHKDPFLEPSYEFQDQKLGFAGERTYSSAVQADDPSHKSAYVEFGGDEKRH</sequence>
<proteinExistence type="inferred from homology"/>
<protein>
    <recommendedName>
        <fullName evidence="10">Plasma membrane fusion protein PRM1</fullName>
    </recommendedName>
</protein>
<evidence type="ECO:0000256" key="5">
    <source>
        <dbReference type="ARBA" id="ARBA00022692"/>
    </source>
</evidence>
<keyword evidence="7 10" id="KW-1133">Transmembrane helix</keyword>
<keyword evidence="6 10" id="KW-0184">Conjugation</keyword>
<comment type="caution">
    <text evidence="12">The sequence shown here is derived from an EMBL/GenBank/DDBJ whole genome shotgun (WGS) entry which is preliminary data.</text>
</comment>
<comment type="caution">
    <text evidence="10">Lacks conserved residue(s) required for the propagation of feature annotation.</text>
</comment>
<evidence type="ECO:0000256" key="9">
    <source>
        <dbReference type="ARBA" id="ARBA00023180"/>
    </source>
</evidence>
<feature type="region of interest" description="Disordered" evidence="11">
    <location>
        <begin position="730"/>
        <end position="754"/>
    </location>
</feature>
<evidence type="ECO:0000313" key="13">
    <source>
        <dbReference type="Proteomes" id="UP000214365"/>
    </source>
</evidence>
<dbReference type="GeneID" id="31004508"/>
<organism evidence="12 13">
    <name type="scientific">Talaromyces atroroseus</name>
    <dbReference type="NCBI Taxonomy" id="1441469"/>
    <lineage>
        <taxon>Eukaryota</taxon>
        <taxon>Fungi</taxon>
        <taxon>Dikarya</taxon>
        <taxon>Ascomycota</taxon>
        <taxon>Pezizomycotina</taxon>
        <taxon>Eurotiomycetes</taxon>
        <taxon>Eurotiomycetidae</taxon>
        <taxon>Eurotiales</taxon>
        <taxon>Trichocomaceae</taxon>
        <taxon>Talaromyces</taxon>
        <taxon>Talaromyces sect. Trachyspermi</taxon>
    </lineage>
</organism>
<feature type="transmembrane region" description="Helical" evidence="10">
    <location>
        <begin position="608"/>
        <end position="628"/>
    </location>
</feature>
<feature type="transmembrane region" description="Helical" evidence="10">
    <location>
        <begin position="328"/>
        <end position="346"/>
    </location>
</feature>
<dbReference type="Proteomes" id="UP000214365">
    <property type="component" value="Unassembled WGS sequence"/>
</dbReference>
<dbReference type="AlphaFoldDB" id="A0A225AWN9"/>
<evidence type="ECO:0000256" key="6">
    <source>
        <dbReference type="ARBA" id="ARBA00022971"/>
    </source>
</evidence>